<feature type="domain" description="Exonuclease" evidence="1">
    <location>
        <begin position="8"/>
        <end position="174"/>
    </location>
</feature>
<dbReference type="OrthoDB" id="9791657at2"/>
<dbReference type="EMBL" id="CP032819">
    <property type="protein sequence ID" value="AZS29345.1"/>
    <property type="molecule type" value="Genomic_DNA"/>
</dbReference>
<dbReference type="Gene3D" id="3.30.420.10">
    <property type="entry name" value="Ribonuclease H-like superfamily/Ribonuclease H"/>
    <property type="match status" value="1"/>
</dbReference>
<dbReference type="AlphaFoldDB" id="A0A3Q9IN07"/>
<dbReference type="PANTHER" id="PTHR30231">
    <property type="entry name" value="DNA POLYMERASE III SUBUNIT EPSILON"/>
    <property type="match status" value="1"/>
</dbReference>
<proteinExistence type="predicted"/>
<name>A0A3Q9IN07_9BACT</name>
<dbReference type="KEGG" id="buy:D8S85_07065"/>
<dbReference type="RefSeq" id="WP_106480090.1">
    <property type="nucleotide sequence ID" value="NZ_CP032819.1"/>
</dbReference>
<protein>
    <submittedName>
        <fullName evidence="2">3'-5' exonuclease</fullName>
    </submittedName>
</protein>
<dbReference type="PANTHER" id="PTHR30231:SF41">
    <property type="entry name" value="DNA POLYMERASE III SUBUNIT EPSILON"/>
    <property type="match status" value="1"/>
</dbReference>
<evidence type="ECO:0000313" key="3">
    <source>
        <dbReference type="Proteomes" id="UP000270673"/>
    </source>
</evidence>
<dbReference type="GO" id="GO:0003676">
    <property type="term" value="F:nucleic acid binding"/>
    <property type="evidence" value="ECO:0007669"/>
    <property type="project" value="InterPro"/>
</dbReference>
<reference evidence="2 3" key="1">
    <citation type="submission" date="2018-10" db="EMBL/GenBank/DDBJ databases">
        <title>Butyricimonas faecalis sp. nov., isolated from human faeces and emended description of the genus Butyricimonas.</title>
        <authorList>
            <person name="Le Roy T."/>
            <person name="Van der Smissen P."/>
            <person name="Paquot A."/>
            <person name="Delzenne N."/>
            <person name="Muccioli G."/>
            <person name="Collet J.-F."/>
            <person name="Cani P.D."/>
        </authorList>
    </citation>
    <scope>NUCLEOTIDE SEQUENCE [LARGE SCALE GENOMIC DNA]</scope>
    <source>
        <strain evidence="2 3">H184</strain>
    </source>
</reference>
<dbReference type="GO" id="GO:0008408">
    <property type="term" value="F:3'-5' exonuclease activity"/>
    <property type="evidence" value="ECO:0007669"/>
    <property type="project" value="TreeGrafter"/>
</dbReference>
<keyword evidence="3" id="KW-1185">Reference proteome</keyword>
<dbReference type="SMART" id="SM00479">
    <property type="entry name" value="EXOIII"/>
    <property type="match status" value="1"/>
</dbReference>
<keyword evidence="2" id="KW-0540">Nuclease</keyword>
<dbReference type="SUPFAM" id="SSF53098">
    <property type="entry name" value="Ribonuclease H-like"/>
    <property type="match status" value="1"/>
</dbReference>
<dbReference type="CDD" id="cd06127">
    <property type="entry name" value="DEDDh"/>
    <property type="match status" value="1"/>
</dbReference>
<accession>A0A3Q9IN07</accession>
<organism evidence="2 3">
    <name type="scientific">Butyricimonas faecalis</name>
    <dbReference type="NCBI Taxonomy" id="2093856"/>
    <lineage>
        <taxon>Bacteria</taxon>
        <taxon>Pseudomonadati</taxon>
        <taxon>Bacteroidota</taxon>
        <taxon>Bacteroidia</taxon>
        <taxon>Bacteroidales</taxon>
        <taxon>Odoribacteraceae</taxon>
        <taxon>Butyricimonas</taxon>
    </lineage>
</organism>
<dbReference type="Pfam" id="PF00929">
    <property type="entry name" value="RNase_T"/>
    <property type="match status" value="1"/>
</dbReference>
<gene>
    <name evidence="2" type="ORF">D8S85_07065</name>
</gene>
<keyword evidence="2" id="KW-0378">Hydrolase</keyword>
<dbReference type="Proteomes" id="UP000270673">
    <property type="component" value="Chromosome"/>
</dbReference>
<dbReference type="GO" id="GO:0005829">
    <property type="term" value="C:cytosol"/>
    <property type="evidence" value="ECO:0007669"/>
    <property type="project" value="TreeGrafter"/>
</dbReference>
<dbReference type="InterPro" id="IPR013520">
    <property type="entry name" value="Ribonucl_H"/>
</dbReference>
<evidence type="ECO:0000259" key="1">
    <source>
        <dbReference type="SMART" id="SM00479"/>
    </source>
</evidence>
<sequence length="258" mass="29587">MELKLTNPIVFFDLETTGINIAKDKIVEISVLKVMPNGKEEQRTIRVNPEMHIPEQASAIHGIYDDDVKDCPTFKEIAKDLARFIEGCDLGGYNSNRFDIPLLAEEFLRVDVDFDMRKRKFVDVQTIFHKMEQRTLSAAYRFYCNKNLEDAHTAAADTTATYEVLKAQLDRYNDTLENDIAFLSKFSTQNNTVDFAGFIIYNEEGVEVFNFGKNKGVPVVKVLKEQPGYFAWMLNGEFPLYTKKILTEIRLRTAGLVK</sequence>
<dbReference type="InterPro" id="IPR012337">
    <property type="entry name" value="RNaseH-like_sf"/>
</dbReference>
<dbReference type="InterPro" id="IPR036397">
    <property type="entry name" value="RNaseH_sf"/>
</dbReference>
<dbReference type="GO" id="GO:0045004">
    <property type="term" value="P:DNA replication proofreading"/>
    <property type="evidence" value="ECO:0007669"/>
    <property type="project" value="TreeGrafter"/>
</dbReference>
<keyword evidence="2" id="KW-0269">Exonuclease</keyword>
<evidence type="ECO:0000313" key="2">
    <source>
        <dbReference type="EMBL" id="AZS29345.1"/>
    </source>
</evidence>